<dbReference type="PROSITE" id="PS50404">
    <property type="entry name" value="GST_NTER"/>
    <property type="match status" value="1"/>
</dbReference>
<dbReference type="Pfam" id="PF13410">
    <property type="entry name" value="GST_C_2"/>
    <property type="match status" value="1"/>
</dbReference>
<dbReference type="InterPro" id="IPR040079">
    <property type="entry name" value="Glutathione_S-Trfase"/>
</dbReference>
<evidence type="ECO:0000256" key="2">
    <source>
        <dbReference type="ARBA" id="ARBA00047960"/>
    </source>
</evidence>
<proteinExistence type="inferred from homology"/>
<comment type="subcellular location">
    <subcellularLocation>
        <location evidence="3">Cytoplasm</location>
        <location evidence="3">Cytosol</location>
    </subcellularLocation>
</comment>
<dbReference type="GO" id="GO:0004364">
    <property type="term" value="F:glutathione transferase activity"/>
    <property type="evidence" value="ECO:0007669"/>
    <property type="project" value="UniProtKB-UniRule"/>
</dbReference>
<dbReference type="Gene3D" id="3.40.30.10">
    <property type="entry name" value="Glutaredoxin"/>
    <property type="match status" value="1"/>
</dbReference>
<dbReference type="CDD" id="cd03185">
    <property type="entry name" value="GST_C_Tau"/>
    <property type="match status" value="1"/>
</dbReference>
<sequence length="205" mass="23439">MEGVKLLDFWVSLFGLRVRIALAEKGVEHEYKEEDLWEKSELLVGSNPVYKKIPVLIHDGRPGPIRARLCFPKDPYLRARARLWADFVDKKIFGCGERIVKAKGEDKERAKEEMISNMKLLEEALEDEPFFGGEAFRYVDISLISFASWFHAFEVEGSFSIMDACPRILEWVKRCKGRECVSKALPDPGATVEFVGVLKKQLGIE</sequence>
<dbReference type="SUPFAM" id="SSF52833">
    <property type="entry name" value="Thioredoxin-like"/>
    <property type="match status" value="1"/>
</dbReference>
<dbReference type="PANTHER" id="PTHR11260">
    <property type="entry name" value="GLUTATHIONE S-TRANSFERASE, GST, SUPERFAMILY, GST DOMAIN CONTAINING"/>
    <property type="match status" value="1"/>
</dbReference>
<dbReference type="PROSITE" id="PS50405">
    <property type="entry name" value="GST_CTER"/>
    <property type="match status" value="1"/>
</dbReference>
<dbReference type="SFLD" id="SFLDG01152">
    <property type="entry name" value="Main.3:_Omega-_and_Tau-like"/>
    <property type="match status" value="1"/>
</dbReference>
<keyword evidence="8" id="KW-1185">Reference proteome</keyword>
<evidence type="ECO:0000313" key="8">
    <source>
        <dbReference type="Proteomes" id="UP001180020"/>
    </source>
</evidence>
<dbReference type="SFLD" id="SFLDG00358">
    <property type="entry name" value="Main_(cytGST)"/>
    <property type="match status" value="1"/>
</dbReference>
<dbReference type="InterPro" id="IPR045073">
    <property type="entry name" value="Omega/Tau-like"/>
</dbReference>
<dbReference type="Proteomes" id="UP001180020">
    <property type="component" value="Unassembled WGS sequence"/>
</dbReference>
<evidence type="ECO:0000256" key="4">
    <source>
        <dbReference type="SAM" id="SignalP"/>
    </source>
</evidence>
<dbReference type="AlphaFoldDB" id="A0AAV9DV81"/>
<dbReference type="InterPro" id="IPR010987">
    <property type="entry name" value="Glutathione-S-Trfase_C-like"/>
</dbReference>
<keyword evidence="3" id="KW-0963">Cytoplasm</keyword>
<evidence type="ECO:0000256" key="3">
    <source>
        <dbReference type="RuleBase" id="RU369102"/>
    </source>
</evidence>
<dbReference type="SUPFAM" id="SSF47616">
    <property type="entry name" value="GST C-terminal domain-like"/>
    <property type="match status" value="1"/>
</dbReference>
<evidence type="ECO:0000256" key="1">
    <source>
        <dbReference type="ARBA" id="ARBA00022679"/>
    </source>
</evidence>
<gene>
    <name evidence="7" type="ORF">QJS10_CPB11g01833</name>
</gene>
<name>A0AAV9DV81_ACOCL</name>
<organism evidence="7 8">
    <name type="scientific">Acorus calamus</name>
    <name type="common">Sweet flag</name>
    <dbReference type="NCBI Taxonomy" id="4465"/>
    <lineage>
        <taxon>Eukaryota</taxon>
        <taxon>Viridiplantae</taxon>
        <taxon>Streptophyta</taxon>
        <taxon>Embryophyta</taxon>
        <taxon>Tracheophyta</taxon>
        <taxon>Spermatophyta</taxon>
        <taxon>Magnoliopsida</taxon>
        <taxon>Liliopsida</taxon>
        <taxon>Acoraceae</taxon>
        <taxon>Acorus</taxon>
    </lineage>
</organism>
<dbReference type="GO" id="GO:0006749">
    <property type="term" value="P:glutathione metabolic process"/>
    <property type="evidence" value="ECO:0007669"/>
    <property type="project" value="InterPro"/>
</dbReference>
<comment type="catalytic activity">
    <reaction evidence="2 3">
        <text>RX + glutathione = an S-substituted glutathione + a halide anion + H(+)</text>
        <dbReference type="Rhea" id="RHEA:16437"/>
        <dbReference type="ChEBI" id="CHEBI:15378"/>
        <dbReference type="ChEBI" id="CHEBI:16042"/>
        <dbReference type="ChEBI" id="CHEBI:17792"/>
        <dbReference type="ChEBI" id="CHEBI:57925"/>
        <dbReference type="ChEBI" id="CHEBI:90779"/>
        <dbReference type="EC" id="2.5.1.18"/>
    </reaction>
</comment>
<evidence type="ECO:0000313" key="7">
    <source>
        <dbReference type="EMBL" id="KAK1304764.1"/>
    </source>
</evidence>
<feature type="domain" description="GST N-terminal" evidence="5">
    <location>
        <begin position="2"/>
        <end position="96"/>
    </location>
</feature>
<evidence type="ECO:0000259" key="6">
    <source>
        <dbReference type="PROSITE" id="PS50405"/>
    </source>
</evidence>
<reference evidence="7" key="2">
    <citation type="submission" date="2023-06" db="EMBL/GenBank/DDBJ databases">
        <authorList>
            <person name="Ma L."/>
            <person name="Liu K.-W."/>
            <person name="Li Z."/>
            <person name="Hsiao Y.-Y."/>
            <person name="Qi Y."/>
            <person name="Fu T."/>
            <person name="Tang G."/>
            <person name="Zhang D."/>
            <person name="Sun W.-H."/>
            <person name="Liu D.-K."/>
            <person name="Li Y."/>
            <person name="Chen G.-Z."/>
            <person name="Liu X.-D."/>
            <person name="Liao X.-Y."/>
            <person name="Jiang Y.-T."/>
            <person name="Yu X."/>
            <person name="Hao Y."/>
            <person name="Huang J."/>
            <person name="Zhao X.-W."/>
            <person name="Ke S."/>
            <person name="Chen Y.-Y."/>
            <person name="Wu W.-L."/>
            <person name="Hsu J.-L."/>
            <person name="Lin Y.-F."/>
            <person name="Huang M.-D."/>
            <person name="Li C.-Y."/>
            <person name="Huang L."/>
            <person name="Wang Z.-W."/>
            <person name="Zhao X."/>
            <person name="Zhong W.-Y."/>
            <person name="Peng D.-H."/>
            <person name="Ahmad S."/>
            <person name="Lan S."/>
            <person name="Zhang J.-S."/>
            <person name="Tsai W.-C."/>
            <person name="Van De Peer Y."/>
            <person name="Liu Z.-J."/>
        </authorList>
    </citation>
    <scope>NUCLEOTIDE SEQUENCE</scope>
    <source>
        <strain evidence="7">CP</strain>
        <tissue evidence="7">Leaves</tissue>
    </source>
</reference>
<dbReference type="InterPro" id="IPR004045">
    <property type="entry name" value="Glutathione_S-Trfase_N"/>
</dbReference>
<comment type="similarity">
    <text evidence="3">Belongs to the GST superfamily.</text>
</comment>
<protein>
    <recommendedName>
        <fullName evidence="3">Glutathione S-transferase</fullName>
        <ecNumber evidence="3">2.5.1.18</ecNumber>
    </recommendedName>
</protein>
<accession>A0AAV9DV81</accession>
<reference evidence="7" key="1">
    <citation type="journal article" date="2023" name="Nat. Commun.">
        <title>Diploid and tetraploid genomes of Acorus and the evolution of monocots.</title>
        <authorList>
            <person name="Ma L."/>
            <person name="Liu K.W."/>
            <person name="Li Z."/>
            <person name="Hsiao Y.Y."/>
            <person name="Qi Y."/>
            <person name="Fu T."/>
            <person name="Tang G.D."/>
            <person name="Zhang D."/>
            <person name="Sun W.H."/>
            <person name="Liu D.K."/>
            <person name="Li Y."/>
            <person name="Chen G.Z."/>
            <person name="Liu X.D."/>
            <person name="Liao X.Y."/>
            <person name="Jiang Y.T."/>
            <person name="Yu X."/>
            <person name="Hao Y."/>
            <person name="Huang J."/>
            <person name="Zhao X.W."/>
            <person name="Ke S."/>
            <person name="Chen Y.Y."/>
            <person name="Wu W.L."/>
            <person name="Hsu J.L."/>
            <person name="Lin Y.F."/>
            <person name="Huang M.D."/>
            <person name="Li C.Y."/>
            <person name="Huang L."/>
            <person name="Wang Z.W."/>
            <person name="Zhao X."/>
            <person name="Zhong W.Y."/>
            <person name="Peng D.H."/>
            <person name="Ahmad S."/>
            <person name="Lan S."/>
            <person name="Zhang J.S."/>
            <person name="Tsai W.C."/>
            <person name="Van de Peer Y."/>
            <person name="Liu Z.J."/>
        </authorList>
    </citation>
    <scope>NUCLEOTIDE SEQUENCE</scope>
    <source>
        <strain evidence="7">CP</strain>
    </source>
</reference>
<keyword evidence="4" id="KW-0732">Signal</keyword>
<evidence type="ECO:0000259" key="5">
    <source>
        <dbReference type="PROSITE" id="PS50404"/>
    </source>
</evidence>
<keyword evidence="1 3" id="KW-0808">Transferase</keyword>
<dbReference type="PANTHER" id="PTHR11260:SF773">
    <property type="entry name" value="GLUTATHIONE S-TRANSFERASE U26"/>
    <property type="match status" value="1"/>
</dbReference>
<dbReference type="InterPro" id="IPR045074">
    <property type="entry name" value="GST_C_Tau"/>
</dbReference>
<dbReference type="EC" id="2.5.1.18" evidence="3"/>
<dbReference type="InterPro" id="IPR036282">
    <property type="entry name" value="Glutathione-S-Trfase_C_sf"/>
</dbReference>
<dbReference type="Gene3D" id="1.20.1050.10">
    <property type="match status" value="1"/>
</dbReference>
<dbReference type="GO" id="GO:0005829">
    <property type="term" value="C:cytosol"/>
    <property type="evidence" value="ECO:0007669"/>
    <property type="project" value="UniProtKB-SubCell"/>
</dbReference>
<dbReference type="EMBL" id="JAUJYO010000011">
    <property type="protein sequence ID" value="KAK1304764.1"/>
    <property type="molecule type" value="Genomic_DNA"/>
</dbReference>
<dbReference type="Pfam" id="PF02798">
    <property type="entry name" value="GST_N"/>
    <property type="match status" value="1"/>
</dbReference>
<feature type="signal peptide" evidence="4">
    <location>
        <begin position="1"/>
        <end position="23"/>
    </location>
</feature>
<comment type="caution">
    <text evidence="7">The sequence shown here is derived from an EMBL/GenBank/DDBJ whole genome shotgun (WGS) entry which is preliminary data.</text>
</comment>
<feature type="chain" id="PRO_5043608758" description="Glutathione S-transferase" evidence="4">
    <location>
        <begin position="24"/>
        <end position="205"/>
    </location>
</feature>
<comment type="function">
    <text evidence="3">Is involved in the conjugation of reduced glutathione to a wide number of exogenous and endogenous hydrophobic electrophiles.</text>
</comment>
<dbReference type="SFLD" id="SFLDS00019">
    <property type="entry name" value="Glutathione_Transferase_(cytos"/>
    <property type="match status" value="1"/>
</dbReference>
<feature type="domain" description="GST C-terminal" evidence="6">
    <location>
        <begin position="74"/>
        <end position="198"/>
    </location>
</feature>
<dbReference type="InterPro" id="IPR036249">
    <property type="entry name" value="Thioredoxin-like_sf"/>
</dbReference>